<evidence type="ECO:0000256" key="3">
    <source>
        <dbReference type="ARBA" id="ARBA00022475"/>
    </source>
</evidence>
<dbReference type="InterPro" id="IPR052518">
    <property type="entry name" value="CHR_Transporter"/>
</dbReference>
<keyword evidence="3" id="KW-1003">Cell membrane</keyword>
<keyword evidence="4 7" id="KW-0812">Transmembrane</keyword>
<dbReference type="Pfam" id="PF02417">
    <property type="entry name" value="Chromate_transp"/>
    <property type="match status" value="1"/>
</dbReference>
<sequence>MEAEPDRLTHAALFEGFFIAGLSGFGGVLPFARRIMVDRRHWLTDAEFADLFSLCQFLPGPNIVNLSAAFGARHRGITGALAAMAGLLAAPITIVITLGLLFARFGKNPLVHHGIEGLTAAASGLILATALKIAGPALRIPTGLAMVVLAFVLFAILHLALPLVIAIALPISLLLAARRVK</sequence>
<accession>A0A8G2CJE3</accession>
<feature type="transmembrane region" description="Helical" evidence="7">
    <location>
        <begin position="115"/>
        <end position="138"/>
    </location>
</feature>
<evidence type="ECO:0000256" key="4">
    <source>
        <dbReference type="ARBA" id="ARBA00022692"/>
    </source>
</evidence>
<keyword evidence="6 7" id="KW-0472">Membrane</keyword>
<protein>
    <submittedName>
        <fullName evidence="8">Chromate transporter</fullName>
    </submittedName>
</protein>
<dbReference type="Proteomes" id="UP000186308">
    <property type="component" value="Unassembled WGS sequence"/>
</dbReference>
<keyword evidence="9" id="KW-1185">Reference proteome</keyword>
<dbReference type="PANTHER" id="PTHR43663">
    <property type="entry name" value="CHROMATE TRANSPORT PROTEIN-RELATED"/>
    <property type="match status" value="1"/>
</dbReference>
<evidence type="ECO:0000313" key="9">
    <source>
        <dbReference type="Proteomes" id="UP000186308"/>
    </source>
</evidence>
<dbReference type="AlphaFoldDB" id="A0A8G2CJE3"/>
<dbReference type="GO" id="GO:0015109">
    <property type="term" value="F:chromate transmembrane transporter activity"/>
    <property type="evidence" value="ECO:0007669"/>
    <property type="project" value="InterPro"/>
</dbReference>
<evidence type="ECO:0000256" key="5">
    <source>
        <dbReference type="ARBA" id="ARBA00022989"/>
    </source>
</evidence>
<evidence type="ECO:0000313" key="8">
    <source>
        <dbReference type="EMBL" id="SIQ49738.1"/>
    </source>
</evidence>
<feature type="transmembrane region" description="Helical" evidence="7">
    <location>
        <begin position="12"/>
        <end position="32"/>
    </location>
</feature>
<evidence type="ECO:0000256" key="2">
    <source>
        <dbReference type="ARBA" id="ARBA00005262"/>
    </source>
</evidence>
<proteinExistence type="inferred from homology"/>
<evidence type="ECO:0000256" key="1">
    <source>
        <dbReference type="ARBA" id="ARBA00004651"/>
    </source>
</evidence>
<dbReference type="RefSeq" id="WP_029311185.1">
    <property type="nucleotide sequence ID" value="NZ_FTNE01000005.1"/>
</dbReference>
<reference evidence="8 9" key="1">
    <citation type="submission" date="2017-01" db="EMBL/GenBank/DDBJ databases">
        <authorList>
            <person name="Varghese N."/>
            <person name="Submissions S."/>
        </authorList>
    </citation>
    <scope>NUCLEOTIDE SEQUENCE [LARGE SCALE GENOMIC DNA]</scope>
    <source>
        <strain evidence="8 9">ATCC 35905</strain>
    </source>
</reference>
<gene>
    <name evidence="8" type="ORF">SAMN05421828_105121</name>
</gene>
<dbReference type="InterPro" id="IPR003370">
    <property type="entry name" value="Chromate_transpt"/>
</dbReference>
<feature type="transmembrane region" description="Helical" evidence="7">
    <location>
        <begin position="144"/>
        <end position="177"/>
    </location>
</feature>
<feature type="transmembrane region" description="Helical" evidence="7">
    <location>
        <begin position="80"/>
        <end position="103"/>
    </location>
</feature>
<keyword evidence="5 7" id="KW-1133">Transmembrane helix</keyword>
<dbReference type="OrthoDB" id="8969999at2"/>
<comment type="caution">
    <text evidence="8">The sequence shown here is derived from an EMBL/GenBank/DDBJ whole genome shotgun (WGS) entry which is preliminary data.</text>
</comment>
<evidence type="ECO:0000256" key="7">
    <source>
        <dbReference type="SAM" id="Phobius"/>
    </source>
</evidence>
<dbReference type="EMBL" id="FTNE01000005">
    <property type="protein sequence ID" value="SIQ49738.1"/>
    <property type="molecule type" value="Genomic_DNA"/>
</dbReference>
<comment type="similarity">
    <text evidence="2">Belongs to the chromate ion transporter (CHR) (TC 2.A.51) family.</text>
</comment>
<dbReference type="GO" id="GO:0005886">
    <property type="term" value="C:plasma membrane"/>
    <property type="evidence" value="ECO:0007669"/>
    <property type="project" value="UniProtKB-SubCell"/>
</dbReference>
<name>A0A8G2CJE3_ACIRU</name>
<dbReference type="PANTHER" id="PTHR43663:SF1">
    <property type="entry name" value="CHROMATE TRANSPORTER"/>
    <property type="match status" value="1"/>
</dbReference>
<evidence type="ECO:0000256" key="6">
    <source>
        <dbReference type="ARBA" id="ARBA00023136"/>
    </source>
</evidence>
<comment type="subcellular location">
    <subcellularLocation>
        <location evidence="1">Cell membrane</location>
        <topology evidence="1">Multi-pass membrane protein</topology>
    </subcellularLocation>
</comment>
<organism evidence="8 9">
    <name type="scientific">Acidiphilium rubrum</name>
    <dbReference type="NCBI Taxonomy" id="526"/>
    <lineage>
        <taxon>Bacteria</taxon>
        <taxon>Pseudomonadati</taxon>
        <taxon>Pseudomonadota</taxon>
        <taxon>Alphaproteobacteria</taxon>
        <taxon>Acetobacterales</taxon>
        <taxon>Acidocellaceae</taxon>
        <taxon>Acidiphilium</taxon>
    </lineage>
</organism>